<evidence type="ECO:0000256" key="1">
    <source>
        <dbReference type="SAM" id="MobiDB-lite"/>
    </source>
</evidence>
<dbReference type="EMBL" id="JAKOGI010000505">
    <property type="protein sequence ID" value="KAJ8434027.1"/>
    <property type="molecule type" value="Genomic_DNA"/>
</dbReference>
<evidence type="ECO:0000313" key="2">
    <source>
        <dbReference type="EMBL" id="KAJ8434027.1"/>
    </source>
</evidence>
<comment type="caution">
    <text evidence="2">The sequence shown here is derived from an EMBL/GenBank/DDBJ whole genome shotgun (WGS) entry which is preliminary data.</text>
</comment>
<gene>
    <name evidence="2" type="ORF">Cgig2_001220</name>
</gene>
<organism evidence="2 3">
    <name type="scientific">Carnegiea gigantea</name>
    <dbReference type="NCBI Taxonomy" id="171969"/>
    <lineage>
        <taxon>Eukaryota</taxon>
        <taxon>Viridiplantae</taxon>
        <taxon>Streptophyta</taxon>
        <taxon>Embryophyta</taxon>
        <taxon>Tracheophyta</taxon>
        <taxon>Spermatophyta</taxon>
        <taxon>Magnoliopsida</taxon>
        <taxon>eudicotyledons</taxon>
        <taxon>Gunneridae</taxon>
        <taxon>Pentapetalae</taxon>
        <taxon>Caryophyllales</taxon>
        <taxon>Cactineae</taxon>
        <taxon>Cactaceae</taxon>
        <taxon>Cactoideae</taxon>
        <taxon>Echinocereeae</taxon>
        <taxon>Carnegiea</taxon>
    </lineage>
</organism>
<dbReference type="Proteomes" id="UP001153076">
    <property type="component" value="Unassembled WGS sequence"/>
</dbReference>
<proteinExistence type="predicted"/>
<protein>
    <submittedName>
        <fullName evidence="2">Uncharacterized protein</fullName>
    </submittedName>
</protein>
<feature type="region of interest" description="Disordered" evidence="1">
    <location>
        <begin position="1"/>
        <end position="24"/>
    </location>
</feature>
<evidence type="ECO:0000313" key="3">
    <source>
        <dbReference type="Proteomes" id="UP001153076"/>
    </source>
</evidence>
<dbReference type="AlphaFoldDB" id="A0A9Q1K067"/>
<sequence length="186" mass="19742">MDTRDSAYDRRRMNQGPDLSAGCADDSCSIAQGAGSAPTSGSRTSDVEPRTAVLDSLKQISERGSPSNLGQVSKAWEFCSVLVNASFSARSSIAVQSPFHTNSQQHPVMKTIACLPANSSLLRHLTAIGSIDSRALPFEALMLLVVILITEWGMPQALTGSGVQNFDVASCPYPTTYGSFVAEMPV</sequence>
<keyword evidence="3" id="KW-1185">Reference proteome</keyword>
<feature type="compositionally biased region" description="Basic and acidic residues" evidence="1">
    <location>
        <begin position="1"/>
        <end position="12"/>
    </location>
</feature>
<name>A0A9Q1K067_9CARY</name>
<accession>A0A9Q1K067</accession>
<reference evidence="2" key="1">
    <citation type="submission" date="2022-04" db="EMBL/GenBank/DDBJ databases">
        <title>Carnegiea gigantea Genome sequencing and assembly v2.</title>
        <authorList>
            <person name="Copetti D."/>
            <person name="Sanderson M.J."/>
            <person name="Burquez A."/>
            <person name="Wojciechowski M.F."/>
        </authorList>
    </citation>
    <scope>NUCLEOTIDE SEQUENCE</scope>
    <source>
        <strain evidence="2">SGP5-SGP5p</strain>
        <tissue evidence="2">Aerial part</tissue>
    </source>
</reference>